<evidence type="ECO:0000313" key="3">
    <source>
        <dbReference type="WBParaSite" id="TCLT_0000681001-mRNA-1"/>
    </source>
</evidence>
<organism evidence="3">
    <name type="scientific">Thelazia callipaeda</name>
    <name type="common">Oriental eyeworm</name>
    <name type="synonym">Parasitic nematode</name>
    <dbReference type="NCBI Taxonomy" id="103827"/>
    <lineage>
        <taxon>Eukaryota</taxon>
        <taxon>Metazoa</taxon>
        <taxon>Ecdysozoa</taxon>
        <taxon>Nematoda</taxon>
        <taxon>Chromadorea</taxon>
        <taxon>Rhabditida</taxon>
        <taxon>Spirurina</taxon>
        <taxon>Spiruromorpha</taxon>
        <taxon>Thelazioidea</taxon>
        <taxon>Thelaziidae</taxon>
        <taxon>Thelazia</taxon>
    </lineage>
</organism>
<evidence type="ECO:0000313" key="1">
    <source>
        <dbReference type="EMBL" id="VDN04192.1"/>
    </source>
</evidence>
<dbReference type="OrthoDB" id="5833948at2759"/>
<gene>
    <name evidence="1" type="ORF">TCLT_LOCUS6799</name>
</gene>
<proteinExistence type="predicted"/>
<dbReference type="Proteomes" id="UP000276776">
    <property type="component" value="Unassembled WGS sequence"/>
</dbReference>
<reference evidence="1 2" key="2">
    <citation type="submission" date="2018-11" db="EMBL/GenBank/DDBJ databases">
        <authorList>
            <consortium name="Pathogen Informatics"/>
        </authorList>
    </citation>
    <scope>NUCLEOTIDE SEQUENCE [LARGE SCALE GENOMIC DNA]</scope>
</reference>
<dbReference type="WBParaSite" id="TCLT_0000681001-mRNA-1">
    <property type="protein sequence ID" value="TCLT_0000681001-mRNA-1"/>
    <property type="gene ID" value="TCLT_0000681001"/>
</dbReference>
<dbReference type="AlphaFoldDB" id="A0A0N5D1S2"/>
<keyword evidence="2" id="KW-1185">Reference proteome</keyword>
<dbReference type="OMA" id="RGLSHMG"/>
<dbReference type="EMBL" id="UYYF01004446">
    <property type="protein sequence ID" value="VDN04192.1"/>
    <property type="molecule type" value="Genomic_DNA"/>
</dbReference>
<sequence length="335" mass="37842">MDMNSIVDNKLNMSLDDIIKKERIANKRLQNDGFRRGAGTRTLMKRNIKNNQSVSTRTITRKNRRQGATSGRNVASAAAMKVVNKLVKRAIERRANQSLINRAATLRRRALQRNTAVRPGGRVLRVRKEVSGAGSRLAGRLSGINRRSRVIRRDNMRVQPVVFASPQVLRGRGISRMGQLASDSEAVIVGESAIGPSVLKQQVMRRVSTLPQNRQVILRRPTNPVYLEERPVVIRRGGRQKRIALRNAPSVVYVEPEPQFTPQHRYGHFANGQSNNRSGGKNRYVINPNAIQMRKALGIGMRQSEPQRFETSSTFLQRVPVTSRRGRGFREIVYN</sequence>
<evidence type="ECO:0000313" key="2">
    <source>
        <dbReference type="Proteomes" id="UP000276776"/>
    </source>
</evidence>
<name>A0A0N5D1S2_THECL</name>
<protein>
    <submittedName>
        <fullName evidence="3">Forty-two-three domain-containing protein 1</fullName>
    </submittedName>
</protein>
<accession>A0A0N5D1S2</accession>
<reference evidence="3" key="1">
    <citation type="submission" date="2017-02" db="UniProtKB">
        <authorList>
            <consortium name="WormBaseParasite"/>
        </authorList>
    </citation>
    <scope>IDENTIFICATION</scope>
</reference>